<reference evidence="2" key="2">
    <citation type="submission" date="2020-05" db="EMBL/GenBank/DDBJ databases">
        <title>Complete genome sequence of Bradyrhizobium diazoefficiens XF6 isolated from soybean nodule.</title>
        <authorList>
            <person name="Noda R."/>
            <person name="Kakizaki K."/>
            <person name="Minamisawa K."/>
        </authorList>
    </citation>
    <scope>NUCLEOTIDE SEQUENCE</scope>
    <source>
        <strain evidence="2">XF6</strain>
    </source>
</reference>
<dbReference type="RefSeq" id="WP_182869739.1">
    <property type="nucleotide sequence ID" value="NZ_AP022638.1"/>
</dbReference>
<protein>
    <submittedName>
        <fullName evidence="2">Uncharacterized protein</fullName>
    </submittedName>
</protein>
<reference evidence="1" key="1">
    <citation type="submission" date="2020-05" db="EMBL/GenBank/DDBJ databases">
        <title>Complete genome sequence of Bradyrhizobium diazoefficiens XF5 isolated from soybean nodule.</title>
        <authorList>
            <person name="Noda R."/>
            <person name="Kakizaki K."/>
            <person name="Minamisawa K."/>
        </authorList>
    </citation>
    <scope>NUCLEOTIDE SEQUENCE</scope>
    <source>
        <strain evidence="1">XF5</strain>
    </source>
</reference>
<sequence>MSAIDHIATASDPEFSGRVMMIQFKVAQNVASEDPATANHAERIDYAFLVIRGGEKPQLVAAHIISSNPVISGAIDSDPAALGKNVPDSDIEFAMATIWDARSLAYAAATAAPG</sequence>
<gene>
    <name evidence="1" type="ORF">XF5B_26720</name>
    <name evidence="2" type="ORF">XF6B_26920</name>
</gene>
<dbReference type="EMBL" id="AP023096">
    <property type="protein sequence ID" value="BCE63893.1"/>
    <property type="molecule type" value="Genomic_DNA"/>
</dbReference>
<evidence type="ECO:0000313" key="2">
    <source>
        <dbReference type="EMBL" id="BCE63893.1"/>
    </source>
</evidence>
<name>A0A810AM51_9BRAD</name>
<dbReference type="AlphaFoldDB" id="A0A810AM51"/>
<accession>A0A810AM51</accession>
<evidence type="ECO:0000313" key="1">
    <source>
        <dbReference type="EMBL" id="BCE55160.1"/>
    </source>
</evidence>
<organism evidence="2">
    <name type="scientific">Bradyrhizobium diazoefficiens</name>
    <dbReference type="NCBI Taxonomy" id="1355477"/>
    <lineage>
        <taxon>Bacteria</taxon>
        <taxon>Pseudomonadati</taxon>
        <taxon>Pseudomonadota</taxon>
        <taxon>Alphaproteobacteria</taxon>
        <taxon>Hyphomicrobiales</taxon>
        <taxon>Nitrobacteraceae</taxon>
        <taxon>Bradyrhizobium</taxon>
    </lineage>
</organism>
<proteinExistence type="predicted"/>
<dbReference type="EMBL" id="AP023095">
    <property type="protein sequence ID" value="BCE55160.1"/>
    <property type="molecule type" value="Genomic_DNA"/>
</dbReference>